<evidence type="ECO:0000313" key="6">
    <source>
        <dbReference type="EMBL" id="CAB4788521.1"/>
    </source>
</evidence>
<keyword evidence="4" id="KW-0503">Monooxygenase</keyword>
<proteinExistence type="predicted"/>
<dbReference type="PANTHER" id="PTHR42847">
    <property type="entry name" value="ALKANESULFONATE MONOOXYGENASE"/>
    <property type="match status" value="1"/>
</dbReference>
<dbReference type="Gene3D" id="3.20.20.30">
    <property type="entry name" value="Luciferase-like domain"/>
    <property type="match status" value="1"/>
</dbReference>
<evidence type="ECO:0000259" key="5">
    <source>
        <dbReference type="Pfam" id="PF00296"/>
    </source>
</evidence>
<protein>
    <submittedName>
        <fullName evidence="6">Unannotated protein</fullName>
    </submittedName>
</protein>
<name>A0A6J6WTE9_9ZZZZ</name>
<organism evidence="6">
    <name type="scientific">freshwater metagenome</name>
    <dbReference type="NCBI Taxonomy" id="449393"/>
    <lineage>
        <taxon>unclassified sequences</taxon>
        <taxon>metagenomes</taxon>
        <taxon>ecological metagenomes</taxon>
    </lineage>
</organism>
<evidence type="ECO:0000256" key="3">
    <source>
        <dbReference type="ARBA" id="ARBA00023002"/>
    </source>
</evidence>
<sequence>MVNDLKFGWLSPVIGNRWSDHQPIVVYQEQHILPTALPHFDSLWIADHFYGFDAKTDPFLEAWTTLTWLAAKFPNVLLCHHVLGQGYRPPALTAKMSATLQTLSGGRFILGIGAGWREDEYKSYGYDFPKASIRFAQLEELIHICRAMWTEDFPSFEGKHFSITEASAPPLPNPIPPICMGASGEQIGLPMVGRLADMWNGFMRGETDWLRKRDIVHASAEKAGRNPADIEISMTVERALPDTDAEAAEFRERLEYLVGLGVRHFVLDFGHPQSTDPVHRFVEQVMSPMRAAR</sequence>
<keyword evidence="2" id="KW-0288">FMN</keyword>
<dbReference type="InterPro" id="IPR036661">
    <property type="entry name" value="Luciferase-like_sf"/>
</dbReference>
<dbReference type="GO" id="GO:0008726">
    <property type="term" value="F:alkanesulfonate monooxygenase activity"/>
    <property type="evidence" value="ECO:0007669"/>
    <property type="project" value="TreeGrafter"/>
</dbReference>
<accession>A0A6J6WTE9</accession>
<keyword evidence="1" id="KW-0285">Flavoprotein</keyword>
<keyword evidence="3" id="KW-0560">Oxidoreductase</keyword>
<dbReference type="EMBL" id="CAFAAI010000020">
    <property type="protein sequence ID" value="CAB4788521.1"/>
    <property type="molecule type" value="Genomic_DNA"/>
</dbReference>
<gene>
    <name evidence="6" type="ORF">UFOPK2992_00229</name>
</gene>
<reference evidence="6" key="1">
    <citation type="submission" date="2020-05" db="EMBL/GenBank/DDBJ databases">
        <authorList>
            <person name="Chiriac C."/>
            <person name="Salcher M."/>
            <person name="Ghai R."/>
            <person name="Kavagutti S V."/>
        </authorList>
    </citation>
    <scope>NUCLEOTIDE SEQUENCE</scope>
</reference>
<dbReference type="Pfam" id="PF00296">
    <property type="entry name" value="Bac_luciferase"/>
    <property type="match status" value="1"/>
</dbReference>
<evidence type="ECO:0000256" key="4">
    <source>
        <dbReference type="ARBA" id="ARBA00023033"/>
    </source>
</evidence>
<dbReference type="PANTHER" id="PTHR42847:SF4">
    <property type="entry name" value="ALKANESULFONATE MONOOXYGENASE-RELATED"/>
    <property type="match status" value="1"/>
</dbReference>
<dbReference type="InterPro" id="IPR011251">
    <property type="entry name" value="Luciferase-like_dom"/>
</dbReference>
<evidence type="ECO:0000256" key="1">
    <source>
        <dbReference type="ARBA" id="ARBA00022630"/>
    </source>
</evidence>
<dbReference type="SUPFAM" id="SSF51679">
    <property type="entry name" value="Bacterial luciferase-like"/>
    <property type="match status" value="1"/>
</dbReference>
<dbReference type="GO" id="GO:0046306">
    <property type="term" value="P:alkanesulfonate catabolic process"/>
    <property type="evidence" value="ECO:0007669"/>
    <property type="project" value="TreeGrafter"/>
</dbReference>
<dbReference type="InterPro" id="IPR050172">
    <property type="entry name" value="SsuD_RutA_monooxygenase"/>
</dbReference>
<evidence type="ECO:0000256" key="2">
    <source>
        <dbReference type="ARBA" id="ARBA00022643"/>
    </source>
</evidence>
<feature type="domain" description="Luciferase-like" evidence="5">
    <location>
        <begin position="40"/>
        <end position="255"/>
    </location>
</feature>
<dbReference type="AlphaFoldDB" id="A0A6J6WTE9"/>